<dbReference type="EMBL" id="CP032514">
    <property type="protein sequence ID" value="AYD90072.1"/>
    <property type="molecule type" value="Genomic_DNA"/>
</dbReference>
<protein>
    <recommendedName>
        <fullName evidence="4">Serine/arginine repetitive matrix protein 2</fullName>
    </recommendedName>
</protein>
<dbReference type="Proteomes" id="UP000273001">
    <property type="component" value="Chromosome"/>
</dbReference>
<evidence type="ECO:0008006" key="4">
    <source>
        <dbReference type="Google" id="ProtNLM"/>
    </source>
</evidence>
<evidence type="ECO:0000256" key="1">
    <source>
        <dbReference type="SAM" id="MobiDB-lite"/>
    </source>
</evidence>
<accession>A0ABN5PNZ7</accession>
<reference evidence="2 3" key="1">
    <citation type="submission" date="2018-09" db="EMBL/GenBank/DDBJ databases">
        <authorList>
            <person name="Li J."/>
        </authorList>
    </citation>
    <scope>NUCLEOTIDE SEQUENCE [LARGE SCALE GENOMIC DNA]</scope>
    <source>
        <strain evidence="2 3">2129</strain>
    </source>
</reference>
<feature type="compositionally biased region" description="Low complexity" evidence="1">
    <location>
        <begin position="55"/>
        <end position="75"/>
    </location>
</feature>
<evidence type="ECO:0000313" key="3">
    <source>
        <dbReference type="Proteomes" id="UP000273001"/>
    </source>
</evidence>
<evidence type="ECO:0000313" key="2">
    <source>
        <dbReference type="EMBL" id="AYD90072.1"/>
    </source>
</evidence>
<proteinExistence type="predicted"/>
<gene>
    <name evidence="2" type="ORF">D5R93_08710</name>
</gene>
<name>A0ABN5PNZ7_9ACTO</name>
<feature type="compositionally biased region" description="Low complexity" evidence="1">
    <location>
        <begin position="17"/>
        <end position="47"/>
    </location>
</feature>
<organism evidence="2 3">
    <name type="scientific">Actinomyces lilanjuaniae</name>
    <dbReference type="NCBI Taxonomy" id="2321394"/>
    <lineage>
        <taxon>Bacteria</taxon>
        <taxon>Bacillati</taxon>
        <taxon>Actinomycetota</taxon>
        <taxon>Actinomycetes</taxon>
        <taxon>Actinomycetales</taxon>
        <taxon>Actinomycetaceae</taxon>
        <taxon>Actinomyces</taxon>
    </lineage>
</organism>
<feature type="region of interest" description="Disordered" evidence="1">
    <location>
        <begin position="13"/>
        <end position="82"/>
    </location>
</feature>
<sequence length="240" mass="25509">MLLATTLVLGACGSLGGSDSSTRAGSATSASPRSSEETPAAEESPTRSGAVVTRQPSTSTPTPAATTQAPAAPTQWPNPDVKFYNEDESIWYQDDSVANSESVGDEDNIEGYRTNNHACIGYVARESGEELFSPDGNDNSLSKRQIETKEGALEDYSADDPVVVDLVRDDEATMEGYEATFTATYGSDPVEGHRFARTVSQQGFMFSAMVICDSGAGLTTEQWHTILSGLRLEGIDATPM</sequence>
<keyword evidence="3" id="KW-1185">Reference proteome</keyword>